<evidence type="ECO:0000256" key="4">
    <source>
        <dbReference type="ARBA" id="ARBA00022555"/>
    </source>
</evidence>
<dbReference type="SUPFAM" id="SSF143437">
    <property type="entry name" value="THUMP domain-like"/>
    <property type="match status" value="1"/>
</dbReference>
<dbReference type="EMBL" id="CP097119">
    <property type="protein sequence ID" value="USS89823.1"/>
    <property type="molecule type" value="Genomic_DNA"/>
</dbReference>
<dbReference type="InterPro" id="IPR004114">
    <property type="entry name" value="THUMP_dom"/>
</dbReference>
<dbReference type="RefSeq" id="WP_252767370.1">
    <property type="nucleotide sequence ID" value="NZ_CP097119.1"/>
</dbReference>
<dbReference type="CDD" id="cd01712">
    <property type="entry name" value="PPase_ThiI"/>
    <property type="match status" value="1"/>
</dbReference>
<dbReference type="InterPro" id="IPR020536">
    <property type="entry name" value="ThiI_AANH"/>
</dbReference>
<name>A0A9Q8ZV12_9LACO</name>
<gene>
    <name evidence="19 21" type="primary">thiI</name>
    <name evidence="21" type="ORF">M3M40_03350</name>
</gene>
<evidence type="ECO:0000256" key="3">
    <source>
        <dbReference type="ARBA" id="ARBA00022490"/>
    </source>
</evidence>
<dbReference type="PROSITE" id="PS51165">
    <property type="entry name" value="THUMP"/>
    <property type="match status" value="1"/>
</dbReference>
<dbReference type="InterPro" id="IPR054173">
    <property type="entry name" value="ThiI_fer"/>
</dbReference>
<evidence type="ECO:0000256" key="17">
    <source>
        <dbReference type="ARBA" id="ARBA00077849"/>
    </source>
</evidence>
<dbReference type="GO" id="GO:0000049">
    <property type="term" value="F:tRNA binding"/>
    <property type="evidence" value="ECO:0007669"/>
    <property type="project" value="UniProtKB-UniRule"/>
</dbReference>
<feature type="binding site" evidence="19">
    <location>
        <position position="298"/>
    </location>
    <ligand>
        <name>ATP</name>
        <dbReference type="ChEBI" id="CHEBI:30616"/>
    </ligand>
</feature>
<dbReference type="GO" id="GO:0005829">
    <property type="term" value="C:cytosol"/>
    <property type="evidence" value="ECO:0007669"/>
    <property type="project" value="TreeGrafter"/>
</dbReference>
<reference evidence="21" key="1">
    <citation type="submission" date="2022-05" db="EMBL/GenBank/DDBJ databases">
        <authorList>
            <person name="Oliphant S.A."/>
            <person name="Watson-Haigh N.S."/>
            <person name="Sumby K.M."/>
            <person name="Gardner J.M."/>
            <person name="Jiranek V."/>
        </authorList>
    </citation>
    <scope>NUCLEOTIDE SEQUENCE</scope>
    <source>
        <strain evidence="21">KI4_B1</strain>
    </source>
</reference>
<evidence type="ECO:0000256" key="7">
    <source>
        <dbReference type="ARBA" id="ARBA00022840"/>
    </source>
</evidence>
<keyword evidence="6 19" id="KW-0547">Nucleotide-binding</keyword>
<comment type="function">
    <text evidence="12 19">Catalyzes the ATP-dependent transfer of a sulfur to tRNA to produce 4-thiouridine in position 8 of tRNAs, which functions as a near-UV photosensor. Also catalyzes the transfer of sulfur to the sulfur carrier protein ThiS, forming ThiS-thiocarboxylate. This is a step in the synthesis of thiazole, in the thiamine biosynthesis pathway. The sulfur is donated as persulfide by IscS.</text>
</comment>
<evidence type="ECO:0000256" key="14">
    <source>
        <dbReference type="ARBA" id="ARBA00066827"/>
    </source>
</evidence>
<dbReference type="InterPro" id="IPR049962">
    <property type="entry name" value="THUMP_ThiI"/>
</dbReference>
<dbReference type="Pfam" id="PF02568">
    <property type="entry name" value="ThiI"/>
    <property type="match status" value="1"/>
</dbReference>
<dbReference type="EC" id="2.8.1.4" evidence="14 19"/>
<dbReference type="SMART" id="SM00981">
    <property type="entry name" value="THUMP"/>
    <property type="match status" value="1"/>
</dbReference>
<comment type="catalytic activity">
    <reaction evidence="10 19">
        <text>[ThiI sulfur-carrier protein]-S-sulfanyl-L-cysteine + a uridine in tRNA + 2 reduced [2Fe-2S]-[ferredoxin] + ATP + H(+) = [ThiI sulfur-carrier protein]-L-cysteine + a 4-thiouridine in tRNA + 2 oxidized [2Fe-2S]-[ferredoxin] + AMP + diphosphate</text>
        <dbReference type="Rhea" id="RHEA:24176"/>
        <dbReference type="Rhea" id="RHEA-COMP:10000"/>
        <dbReference type="Rhea" id="RHEA-COMP:10001"/>
        <dbReference type="Rhea" id="RHEA-COMP:13337"/>
        <dbReference type="Rhea" id="RHEA-COMP:13338"/>
        <dbReference type="Rhea" id="RHEA-COMP:13339"/>
        <dbReference type="Rhea" id="RHEA-COMP:13340"/>
        <dbReference type="ChEBI" id="CHEBI:15378"/>
        <dbReference type="ChEBI" id="CHEBI:29950"/>
        <dbReference type="ChEBI" id="CHEBI:30616"/>
        <dbReference type="ChEBI" id="CHEBI:33019"/>
        <dbReference type="ChEBI" id="CHEBI:33737"/>
        <dbReference type="ChEBI" id="CHEBI:33738"/>
        <dbReference type="ChEBI" id="CHEBI:61963"/>
        <dbReference type="ChEBI" id="CHEBI:65315"/>
        <dbReference type="ChEBI" id="CHEBI:136798"/>
        <dbReference type="ChEBI" id="CHEBI:456215"/>
        <dbReference type="EC" id="2.8.1.4"/>
    </reaction>
</comment>
<dbReference type="InterPro" id="IPR050102">
    <property type="entry name" value="tRNA_sulfurtransferase_ThiI"/>
</dbReference>
<dbReference type="InterPro" id="IPR014729">
    <property type="entry name" value="Rossmann-like_a/b/a_fold"/>
</dbReference>
<comment type="catalytic activity">
    <reaction evidence="11 19">
        <text>[ThiS sulfur-carrier protein]-C-terminal Gly-Gly-AMP + S-sulfanyl-L-cysteinyl-[cysteine desulfurase] + AH2 = [ThiS sulfur-carrier protein]-C-terminal-Gly-aminoethanethioate + L-cysteinyl-[cysteine desulfurase] + A + AMP + 2 H(+)</text>
        <dbReference type="Rhea" id="RHEA:43340"/>
        <dbReference type="Rhea" id="RHEA-COMP:12157"/>
        <dbReference type="Rhea" id="RHEA-COMP:12158"/>
        <dbReference type="Rhea" id="RHEA-COMP:12910"/>
        <dbReference type="Rhea" id="RHEA-COMP:19908"/>
        <dbReference type="ChEBI" id="CHEBI:13193"/>
        <dbReference type="ChEBI" id="CHEBI:15378"/>
        <dbReference type="ChEBI" id="CHEBI:17499"/>
        <dbReference type="ChEBI" id="CHEBI:29950"/>
        <dbReference type="ChEBI" id="CHEBI:61963"/>
        <dbReference type="ChEBI" id="CHEBI:90618"/>
        <dbReference type="ChEBI" id="CHEBI:232372"/>
        <dbReference type="ChEBI" id="CHEBI:456215"/>
    </reaction>
</comment>
<dbReference type="GO" id="GO:0052837">
    <property type="term" value="P:thiazole biosynthetic process"/>
    <property type="evidence" value="ECO:0007669"/>
    <property type="project" value="TreeGrafter"/>
</dbReference>
<comment type="similarity">
    <text evidence="13 19">Belongs to the ThiI family.</text>
</comment>
<comment type="subcellular location">
    <subcellularLocation>
        <location evidence="1 19">Cytoplasm</location>
    </subcellularLocation>
</comment>
<dbReference type="AlphaFoldDB" id="A0A9Q8ZV12"/>
<evidence type="ECO:0000256" key="10">
    <source>
        <dbReference type="ARBA" id="ARBA00050570"/>
    </source>
</evidence>
<keyword evidence="22" id="KW-1185">Reference proteome</keyword>
<keyword evidence="3 19" id="KW-0963">Cytoplasm</keyword>
<dbReference type="CDD" id="cd11716">
    <property type="entry name" value="THUMP_ThiI"/>
    <property type="match status" value="1"/>
</dbReference>
<dbReference type="GO" id="GO:0140741">
    <property type="term" value="F:tRNA-uracil-4 sulfurtransferase activity"/>
    <property type="evidence" value="ECO:0007669"/>
    <property type="project" value="UniProtKB-EC"/>
</dbReference>
<evidence type="ECO:0000313" key="22">
    <source>
        <dbReference type="Proteomes" id="UP001055911"/>
    </source>
</evidence>
<feature type="binding site" evidence="19">
    <location>
        <begin position="210"/>
        <end position="211"/>
    </location>
    <ligand>
        <name>ATP</name>
        <dbReference type="ChEBI" id="CHEBI:30616"/>
    </ligand>
</feature>
<sequence length="407" mass="45206">MEYSEIMVRYGELSTKGKNRKEFIRQLGQNIRNVLKPFPAVVVKAQRDRLHVVLNDQPAQPVMDALQQVFGIETFSPVVKLPKDASLADIQQTAKQMIKEQYQPGQTFKISTRRQNKNYPLNTYGIDDGVGSYILEAIPGIRVQMKHPDINLQIDVRLSGIYLSSITIPGALGLPVGTGGRATMMLSGGIDSPVAAYLAMKRGVKVDMIHFFSPPYTSQQALAKAKDLAAKLAAFGGTIDFIQVPFTKVQEEVKKRVPEGYLMTIQRRMMLRLAAAITIDRHCNGVFTGESLGQVASQTLESMRAINDVTSLPVLRPLISLDKTEIIKIAREIDTYDLSIMPFEDCCTIFTPPAPKTKPDLEKTREFEKLVDVDGLMQEALAGIEVTKINVGDDYLNSQEDVFAELL</sequence>
<evidence type="ECO:0000259" key="20">
    <source>
        <dbReference type="PROSITE" id="PS51165"/>
    </source>
</evidence>
<proteinExistence type="inferred from homology"/>
<dbReference type="GO" id="GO:0009228">
    <property type="term" value="P:thiamine biosynthetic process"/>
    <property type="evidence" value="ECO:0007669"/>
    <property type="project" value="UniProtKB-KW"/>
</dbReference>
<evidence type="ECO:0000256" key="5">
    <source>
        <dbReference type="ARBA" id="ARBA00022679"/>
    </source>
</evidence>
<feature type="domain" description="THUMP" evidence="20">
    <location>
        <begin position="60"/>
        <end position="167"/>
    </location>
</feature>
<organism evidence="21 22">
    <name type="scientific">Fructilactobacillus cliffordii</name>
    <dbReference type="NCBI Taxonomy" id="2940299"/>
    <lineage>
        <taxon>Bacteria</taxon>
        <taxon>Bacillati</taxon>
        <taxon>Bacillota</taxon>
        <taxon>Bacilli</taxon>
        <taxon>Lactobacillales</taxon>
        <taxon>Lactobacillaceae</taxon>
        <taxon>Fructilactobacillus</taxon>
    </lineage>
</organism>
<dbReference type="GO" id="GO:0005524">
    <property type="term" value="F:ATP binding"/>
    <property type="evidence" value="ECO:0007669"/>
    <property type="project" value="UniProtKB-UniRule"/>
</dbReference>
<keyword evidence="4 19" id="KW-0820">tRNA-binding</keyword>
<dbReference type="Proteomes" id="UP001055911">
    <property type="component" value="Chromosome"/>
</dbReference>
<accession>A0A9Q8ZV12</accession>
<evidence type="ECO:0000313" key="21">
    <source>
        <dbReference type="EMBL" id="USS89823.1"/>
    </source>
</evidence>
<feature type="binding site" evidence="19">
    <location>
        <position position="267"/>
    </location>
    <ligand>
        <name>ATP</name>
        <dbReference type="ChEBI" id="CHEBI:30616"/>
    </ligand>
</feature>
<dbReference type="SUPFAM" id="SSF52402">
    <property type="entry name" value="Adenine nucleotide alpha hydrolases-like"/>
    <property type="match status" value="1"/>
</dbReference>
<evidence type="ECO:0000256" key="19">
    <source>
        <dbReference type="HAMAP-Rule" id="MF_00021"/>
    </source>
</evidence>
<dbReference type="PANTHER" id="PTHR43209">
    <property type="entry name" value="TRNA SULFURTRANSFERASE"/>
    <property type="match status" value="1"/>
</dbReference>
<evidence type="ECO:0000256" key="15">
    <source>
        <dbReference type="ARBA" id="ARBA00071867"/>
    </source>
</evidence>
<dbReference type="InterPro" id="IPR049961">
    <property type="entry name" value="ThiI_N"/>
</dbReference>
<evidence type="ECO:0000256" key="12">
    <source>
        <dbReference type="ARBA" id="ARBA00058382"/>
    </source>
</evidence>
<protein>
    <recommendedName>
        <fullName evidence="15 19">Probable tRNA sulfurtransferase</fullName>
        <ecNumber evidence="14 19">2.8.1.4</ecNumber>
    </recommendedName>
    <alternativeName>
        <fullName evidence="16 19">Sulfur carrier protein ThiS sulfurtransferase</fullName>
    </alternativeName>
    <alternativeName>
        <fullName evidence="17 19">Thiamine biosynthesis protein ThiI</fullName>
    </alternativeName>
    <alternativeName>
        <fullName evidence="18 19">tRNA 4-thiouridine synthase</fullName>
    </alternativeName>
</protein>
<dbReference type="Gene3D" id="3.40.50.620">
    <property type="entry name" value="HUPs"/>
    <property type="match status" value="1"/>
</dbReference>
<evidence type="ECO:0000256" key="13">
    <source>
        <dbReference type="ARBA" id="ARBA00061472"/>
    </source>
</evidence>
<evidence type="ECO:0000256" key="11">
    <source>
        <dbReference type="ARBA" id="ARBA00052330"/>
    </source>
</evidence>
<evidence type="ECO:0000256" key="2">
    <source>
        <dbReference type="ARBA" id="ARBA00004948"/>
    </source>
</evidence>
<keyword evidence="8 19" id="KW-0694">RNA-binding</keyword>
<dbReference type="InterPro" id="IPR003720">
    <property type="entry name" value="tRNA_STrfase"/>
</dbReference>
<comment type="pathway">
    <text evidence="2 19">Cofactor biosynthesis; thiamine diphosphate biosynthesis.</text>
</comment>
<evidence type="ECO:0000256" key="18">
    <source>
        <dbReference type="ARBA" id="ARBA00080570"/>
    </source>
</evidence>
<dbReference type="Pfam" id="PF22025">
    <property type="entry name" value="ThiI_fer"/>
    <property type="match status" value="1"/>
</dbReference>
<feature type="binding site" evidence="19">
    <location>
        <position position="289"/>
    </location>
    <ligand>
        <name>ATP</name>
        <dbReference type="ChEBI" id="CHEBI:30616"/>
    </ligand>
</feature>
<evidence type="ECO:0000256" key="8">
    <source>
        <dbReference type="ARBA" id="ARBA00022884"/>
    </source>
</evidence>
<dbReference type="NCBIfam" id="TIGR00342">
    <property type="entry name" value="tRNA uracil 4-sulfurtransferase ThiI"/>
    <property type="match status" value="1"/>
</dbReference>
<dbReference type="GO" id="GO:0002937">
    <property type="term" value="P:tRNA 4-thiouridine biosynthesis"/>
    <property type="evidence" value="ECO:0007669"/>
    <property type="project" value="TreeGrafter"/>
</dbReference>
<evidence type="ECO:0000256" key="1">
    <source>
        <dbReference type="ARBA" id="ARBA00004496"/>
    </source>
</evidence>
<dbReference type="PANTHER" id="PTHR43209:SF1">
    <property type="entry name" value="TRNA SULFURTRANSFERASE"/>
    <property type="match status" value="1"/>
</dbReference>
<keyword evidence="7 19" id="KW-0067">ATP-binding</keyword>
<dbReference type="Gene3D" id="3.30.2130.30">
    <property type="match status" value="1"/>
</dbReference>
<dbReference type="HAMAP" id="MF_00021">
    <property type="entry name" value="ThiI"/>
    <property type="match status" value="1"/>
</dbReference>
<dbReference type="GO" id="GO:0009229">
    <property type="term" value="P:thiamine diphosphate biosynthetic process"/>
    <property type="evidence" value="ECO:0007669"/>
    <property type="project" value="UniProtKB-UniRule"/>
</dbReference>
<evidence type="ECO:0000256" key="6">
    <source>
        <dbReference type="ARBA" id="ARBA00022741"/>
    </source>
</evidence>
<dbReference type="Pfam" id="PF02926">
    <property type="entry name" value="THUMP"/>
    <property type="match status" value="1"/>
</dbReference>
<dbReference type="GO" id="GO:0004810">
    <property type="term" value="F:CCA tRNA nucleotidyltransferase activity"/>
    <property type="evidence" value="ECO:0007669"/>
    <property type="project" value="InterPro"/>
</dbReference>
<keyword evidence="5 19" id="KW-0808">Transferase</keyword>
<dbReference type="FunFam" id="3.40.50.620:FF:000053">
    <property type="entry name" value="Probable tRNA sulfurtransferase"/>
    <property type="match status" value="1"/>
</dbReference>
<evidence type="ECO:0000256" key="16">
    <source>
        <dbReference type="ARBA" id="ARBA00075337"/>
    </source>
</evidence>
<keyword evidence="9 19" id="KW-0784">Thiamine biosynthesis</keyword>
<feature type="binding site" evidence="19">
    <location>
        <begin position="185"/>
        <end position="186"/>
    </location>
    <ligand>
        <name>ATP</name>
        <dbReference type="ChEBI" id="CHEBI:30616"/>
    </ligand>
</feature>
<evidence type="ECO:0000256" key="9">
    <source>
        <dbReference type="ARBA" id="ARBA00022977"/>
    </source>
</evidence>